<evidence type="ECO:0000313" key="2">
    <source>
        <dbReference type="Proteomes" id="UP000030686"/>
    </source>
</evidence>
<accession>W6R3W5</accession>
<evidence type="ECO:0000313" key="1">
    <source>
        <dbReference type="EMBL" id="CDM36492.1"/>
    </source>
</evidence>
<protein>
    <submittedName>
        <fullName evidence="1">Uncharacterized protein</fullName>
    </submittedName>
</protein>
<keyword evidence="2" id="KW-1185">Reference proteome</keyword>
<dbReference type="AlphaFoldDB" id="W6R3W5"/>
<proteinExistence type="predicted"/>
<sequence>MAILGHDGHDGHDGHLGHLGHLSCFETLSPRSNGSRLMSLRIAGELRVTCGWRFPEPQGGPTIVQEE</sequence>
<dbReference type="EMBL" id="HG792019">
    <property type="protein sequence ID" value="CDM36492.1"/>
    <property type="molecule type" value="Genomic_DNA"/>
</dbReference>
<organism evidence="1 2">
    <name type="scientific">Penicillium roqueforti (strain FM164)</name>
    <dbReference type="NCBI Taxonomy" id="1365484"/>
    <lineage>
        <taxon>Eukaryota</taxon>
        <taxon>Fungi</taxon>
        <taxon>Dikarya</taxon>
        <taxon>Ascomycota</taxon>
        <taxon>Pezizomycotina</taxon>
        <taxon>Eurotiomycetes</taxon>
        <taxon>Eurotiomycetidae</taxon>
        <taxon>Eurotiales</taxon>
        <taxon>Aspergillaceae</taxon>
        <taxon>Penicillium</taxon>
    </lineage>
</organism>
<gene>
    <name evidence="1" type="ORF">PROQFM164_S05g000325</name>
</gene>
<reference evidence="1" key="1">
    <citation type="journal article" date="2014" name="Nat. Commun.">
        <title>Multiple recent horizontal transfers of a large genomic region in cheese making fungi.</title>
        <authorList>
            <person name="Cheeseman K."/>
            <person name="Ropars J."/>
            <person name="Renault P."/>
            <person name="Dupont J."/>
            <person name="Gouzy J."/>
            <person name="Branca A."/>
            <person name="Abraham A.L."/>
            <person name="Ceppi M."/>
            <person name="Conseiller E."/>
            <person name="Debuchy R."/>
            <person name="Malagnac F."/>
            <person name="Goarin A."/>
            <person name="Silar P."/>
            <person name="Lacoste S."/>
            <person name="Sallet E."/>
            <person name="Bensimon A."/>
            <person name="Giraud T."/>
            <person name="Brygoo Y."/>
        </authorList>
    </citation>
    <scope>NUCLEOTIDE SEQUENCE [LARGE SCALE GENOMIC DNA]</scope>
    <source>
        <strain evidence="1">FM164</strain>
    </source>
</reference>
<name>W6R3W5_PENRF</name>
<dbReference type="Proteomes" id="UP000030686">
    <property type="component" value="Unassembled WGS sequence"/>
</dbReference>